<feature type="domain" description="HNH nuclease" evidence="2">
    <location>
        <begin position="460"/>
        <end position="512"/>
    </location>
</feature>
<dbReference type="RefSeq" id="WP_377336302.1">
    <property type="nucleotide sequence ID" value="NZ_JBHLUE010000004.1"/>
</dbReference>
<comment type="caution">
    <text evidence="3">The sequence shown here is derived from an EMBL/GenBank/DDBJ whole genome shotgun (WGS) entry which is preliminary data.</text>
</comment>
<organism evidence="3 4">
    <name type="scientific">Plantactinospora siamensis</name>
    <dbReference type="NCBI Taxonomy" id="555372"/>
    <lineage>
        <taxon>Bacteria</taxon>
        <taxon>Bacillati</taxon>
        <taxon>Actinomycetota</taxon>
        <taxon>Actinomycetes</taxon>
        <taxon>Micromonosporales</taxon>
        <taxon>Micromonosporaceae</taxon>
        <taxon>Plantactinospora</taxon>
    </lineage>
</organism>
<accession>A0ABV6NSC0</accession>
<feature type="compositionally biased region" description="Low complexity" evidence="1">
    <location>
        <begin position="186"/>
        <end position="203"/>
    </location>
</feature>
<sequence>MIDAAAGVMRAARACADASVWPLPDAGLIATLDTIHRAERLLAAAKLTVVREVDGRGLARVQGASSTAVWMRDRLRIPAAEARRLVADAAWLDADDPTGGLGPDGARDDHAGPQDDADGRAGPAAGLASGGPGGEHAGPEDGPDGRARPALGLASGGPGGEHAGPEDGPDGRASSAIGDGPGRCGAADGTDAASAASAADPASRWVDDRHTGSDADPPVDRGALGCGRAAAGSVLRAAVIAGAVSLEQARIVAVAVEGARREAGAVVAGKALRMLLAQAAELEPRALRMCADRILWHVAPQAAEEADRRALRRLERELDRRRDLTVSVGPDGGVRLRGTLDAETGGMLIAALDPLTGPNGPGDDRSPGQRRHDALGEALRLSLRCGSLPDNGGEPPQVVITTRIDALTGRLGAGILDTGARLSAETVRRWACDAAILPAVLDGAGQVLDVGRARRLFTGSLRRALVLRDRGCAFPGCDRPPRWCDGHHLRSWADGGATALTNAVLLCRYHHRVIHQGHWQARLAPDGLPEFLPPAWIDPRQLPRRNHSHLRC</sequence>
<feature type="region of interest" description="Disordered" evidence="1">
    <location>
        <begin position="352"/>
        <end position="371"/>
    </location>
</feature>
<feature type="compositionally biased region" description="Basic and acidic residues" evidence="1">
    <location>
        <begin position="137"/>
        <end position="147"/>
    </location>
</feature>
<feature type="compositionally biased region" description="Basic and acidic residues" evidence="1">
    <location>
        <begin position="105"/>
        <end position="119"/>
    </location>
</feature>
<dbReference type="Proteomes" id="UP001589894">
    <property type="component" value="Unassembled WGS sequence"/>
</dbReference>
<dbReference type="InterPro" id="IPR003870">
    <property type="entry name" value="DUF222"/>
</dbReference>
<evidence type="ECO:0000313" key="3">
    <source>
        <dbReference type="EMBL" id="MFC0563586.1"/>
    </source>
</evidence>
<name>A0ABV6NSC0_9ACTN</name>
<feature type="region of interest" description="Disordered" evidence="1">
    <location>
        <begin position="93"/>
        <end position="220"/>
    </location>
</feature>
<evidence type="ECO:0000256" key="1">
    <source>
        <dbReference type="SAM" id="MobiDB-lite"/>
    </source>
</evidence>
<keyword evidence="4" id="KW-1185">Reference proteome</keyword>
<evidence type="ECO:0000313" key="4">
    <source>
        <dbReference type="Proteomes" id="UP001589894"/>
    </source>
</evidence>
<proteinExistence type="predicted"/>
<dbReference type="EMBL" id="JBHLUE010000004">
    <property type="protein sequence ID" value="MFC0563586.1"/>
    <property type="molecule type" value="Genomic_DNA"/>
</dbReference>
<evidence type="ECO:0000259" key="2">
    <source>
        <dbReference type="SMART" id="SM00507"/>
    </source>
</evidence>
<dbReference type="SMART" id="SM00507">
    <property type="entry name" value="HNHc"/>
    <property type="match status" value="1"/>
</dbReference>
<feature type="compositionally biased region" description="Basic and acidic residues" evidence="1">
    <location>
        <begin position="362"/>
        <end position="371"/>
    </location>
</feature>
<dbReference type="CDD" id="cd00085">
    <property type="entry name" value="HNHc"/>
    <property type="match status" value="1"/>
</dbReference>
<protein>
    <submittedName>
        <fullName evidence="3">DUF222 domain-containing protein</fullName>
    </submittedName>
</protein>
<dbReference type="InterPro" id="IPR003615">
    <property type="entry name" value="HNH_nuc"/>
</dbReference>
<gene>
    <name evidence="3" type="ORF">ACFFHU_05310</name>
</gene>
<reference evidence="3 4" key="1">
    <citation type="submission" date="2024-09" db="EMBL/GenBank/DDBJ databases">
        <authorList>
            <person name="Sun Q."/>
            <person name="Mori K."/>
        </authorList>
    </citation>
    <scope>NUCLEOTIDE SEQUENCE [LARGE SCALE GENOMIC DNA]</scope>
    <source>
        <strain evidence="3 4">TBRC 2205</strain>
    </source>
</reference>
<dbReference type="Pfam" id="PF02720">
    <property type="entry name" value="DUF222"/>
    <property type="match status" value="1"/>
</dbReference>